<keyword evidence="3" id="KW-0731">Sigma factor</keyword>
<dbReference type="InterPro" id="IPR036388">
    <property type="entry name" value="WH-like_DNA-bd_sf"/>
</dbReference>
<evidence type="ECO:0000313" key="9">
    <source>
        <dbReference type="Proteomes" id="UP000602395"/>
    </source>
</evidence>
<name>A0ABR7WFC8_9ACTN</name>
<dbReference type="InterPro" id="IPR013325">
    <property type="entry name" value="RNA_pol_sigma_r2"/>
</dbReference>
<evidence type="ECO:0000256" key="4">
    <source>
        <dbReference type="ARBA" id="ARBA00023125"/>
    </source>
</evidence>
<dbReference type="PANTHER" id="PTHR43133">
    <property type="entry name" value="RNA POLYMERASE ECF-TYPE SIGMA FACTO"/>
    <property type="match status" value="1"/>
</dbReference>
<evidence type="ECO:0000256" key="1">
    <source>
        <dbReference type="ARBA" id="ARBA00010641"/>
    </source>
</evidence>
<evidence type="ECO:0000256" key="3">
    <source>
        <dbReference type="ARBA" id="ARBA00023082"/>
    </source>
</evidence>
<organism evidence="8 9">
    <name type="scientific">Gordonia hankookensis</name>
    <dbReference type="NCBI Taxonomy" id="589403"/>
    <lineage>
        <taxon>Bacteria</taxon>
        <taxon>Bacillati</taxon>
        <taxon>Actinomycetota</taxon>
        <taxon>Actinomycetes</taxon>
        <taxon>Mycobacteriales</taxon>
        <taxon>Gordoniaceae</taxon>
        <taxon>Gordonia</taxon>
    </lineage>
</organism>
<comment type="similarity">
    <text evidence="1">Belongs to the sigma-70 factor family. ECF subfamily.</text>
</comment>
<evidence type="ECO:0000256" key="5">
    <source>
        <dbReference type="ARBA" id="ARBA00023163"/>
    </source>
</evidence>
<dbReference type="SUPFAM" id="SSF88946">
    <property type="entry name" value="Sigma2 domain of RNA polymerase sigma factors"/>
    <property type="match status" value="1"/>
</dbReference>
<reference evidence="8 9" key="1">
    <citation type="submission" date="2020-09" db="EMBL/GenBank/DDBJ databases">
        <title>Novel species in genus Gordonia.</title>
        <authorList>
            <person name="Zhang G."/>
        </authorList>
    </citation>
    <scope>NUCLEOTIDE SEQUENCE [LARGE SCALE GENOMIC DNA]</scope>
    <source>
        <strain evidence="8 9">ON-33</strain>
    </source>
</reference>
<evidence type="ECO:0000313" key="8">
    <source>
        <dbReference type="EMBL" id="MBD1320444.1"/>
    </source>
</evidence>
<keyword evidence="2" id="KW-0805">Transcription regulation</keyword>
<protein>
    <submittedName>
        <fullName evidence="8">RNA polymerase sigma factor SigM</fullName>
    </submittedName>
</protein>
<dbReference type="InterPro" id="IPR014284">
    <property type="entry name" value="RNA_pol_sigma-70_dom"/>
</dbReference>
<dbReference type="InterPro" id="IPR007627">
    <property type="entry name" value="RNA_pol_sigma70_r2"/>
</dbReference>
<dbReference type="PANTHER" id="PTHR43133:SF50">
    <property type="entry name" value="ECF RNA POLYMERASE SIGMA FACTOR SIGM"/>
    <property type="match status" value="1"/>
</dbReference>
<keyword evidence="4" id="KW-0238">DNA-binding</keyword>
<dbReference type="Proteomes" id="UP000602395">
    <property type="component" value="Unassembled WGS sequence"/>
</dbReference>
<dbReference type="EMBL" id="JACWMS010000002">
    <property type="protein sequence ID" value="MBD1320444.1"/>
    <property type="molecule type" value="Genomic_DNA"/>
</dbReference>
<comment type="caution">
    <text evidence="8">The sequence shown here is derived from an EMBL/GenBank/DDBJ whole genome shotgun (WGS) entry which is preliminary data.</text>
</comment>
<dbReference type="InterPro" id="IPR013249">
    <property type="entry name" value="RNA_pol_sigma70_r4_t2"/>
</dbReference>
<dbReference type="CDD" id="cd06171">
    <property type="entry name" value="Sigma70_r4"/>
    <property type="match status" value="1"/>
</dbReference>
<evidence type="ECO:0000259" key="7">
    <source>
        <dbReference type="Pfam" id="PF08281"/>
    </source>
</evidence>
<evidence type="ECO:0000259" key="6">
    <source>
        <dbReference type="Pfam" id="PF04542"/>
    </source>
</evidence>
<dbReference type="SUPFAM" id="SSF88659">
    <property type="entry name" value="Sigma3 and sigma4 domains of RNA polymerase sigma factors"/>
    <property type="match status" value="1"/>
</dbReference>
<feature type="domain" description="RNA polymerase sigma factor 70 region 4 type 2" evidence="7">
    <location>
        <begin position="148"/>
        <end position="200"/>
    </location>
</feature>
<dbReference type="Pfam" id="PF04542">
    <property type="entry name" value="Sigma70_r2"/>
    <property type="match status" value="1"/>
</dbReference>
<dbReference type="Pfam" id="PF08281">
    <property type="entry name" value="Sigma70_r4_2"/>
    <property type="match status" value="1"/>
</dbReference>
<evidence type="ECO:0000256" key="2">
    <source>
        <dbReference type="ARBA" id="ARBA00023015"/>
    </source>
</evidence>
<keyword evidence="5" id="KW-0804">Transcription</keyword>
<dbReference type="NCBIfam" id="TIGR02937">
    <property type="entry name" value="sigma70-ECF"/>
    <property type="match status" value="1"/>
</dbReference>
<gene>
    <name evidence="8" type="primary">sigM</name>
    <name evidence="8" type="ORF">IDF66_12710</name>
</gene>
<sequence>MREGTSVLTVASAEGVAGGGVRRIDPYSDGADRSDAELLAAHATGDPRAFRTLVRRHDSYLWAVAMRTTRDSDAAADALQDALFNAHRHACRFRGDAQVRSWLHRVVVNACFDRLRRDQARLAVERPEDHAPDRSDGTDPADRLVFRLDIADALAALPDHQRVAIIAVDVEGYSIADTAERLGVAPGTVKSRCARGRAELATMLGHLRTR</sequence>
<keyword evidence="9" id="KW-1185">Reference proteome</keyword>
<dbReference type="Gene3D" id="1.10.1740.10">
    <property type="match status" value="1"/>
</dbReference>
<feature type="domain" description="RNA polymerase sigma-70 region 2" evidence="6">
    <location>
        <begin position="53"/>
        <end position="119"/>
    </location>
</feature>
<dbReference type="NCBIfam" id="NF007225">
    <property type="entry name" value="PRK09643.1"/>
    <property type="match status" value="1"/>
</dbReference>
<dbReference type="InterPro" id="IPR013324">
    <property type="entry name" value="RNA_pol_sigma_r3/r4-like"/>
</dbReference>
<proteinExistence type="inferred from homology"/>
<accession>A0ABR7WFC8</accession>
<dbReference type="Gene3D" id="1.10.10.10">
    <property type="entry name" value="Winged helix-like DNA-binding domain superfamily/Winged helix DNA-binding domain"/>
    <property type="match status" value="1"/>
</dbReference>
<dbReference type="InterPro" id="IPR039425">
    <property type="entry name" value="RNA_pol_sigma-70-like"/>
</dbReference>